<proteinExistence type="predicted"/>
<sequence length="26" mass="3109">MLDAYIPRKKKRKQMVALVCKQISEM</sequence>
<reference evidence="1" key="2">
    <citation type="journal article" date="2015" name="Data Brief">
        <title>Shoot transcriptome of the giant reed, Arundo donax.</title>
        <authorList>
            <person name="Barrero R.A."/>
            <person name="Guerrero F.D."/>
            <person name="Moolhuijzen P."/>
            <person name="Goolsby J.A."/>
            <person name="Tidwell J."/>
            <person name="Bellgard S.E."/>
            <person name="Bellgard M.I."/>
        </authorList>
    </citation>
    <scope>NUCLEOTIDE SEQUENCE</scope>
    <source>
        <tissue evidence="1">Shoot tissue taken approximately 20 cm above the soil surface</tissue>
    </source>
</reference>
<dbReference type="AlphaFoldDB" id="A0A0A9A8E2"/>
<protein>
    <submittedName>
        <fullName evidence="1">Uncharacterized protein</fullName>
    </submittedName>
</protein>
<evidence type="ECO:0000313" key="1">
    <source>
        <dbReference type="EMBL" id="JAD47356.1"/>
    </source>
</evidence>
<name>A0A0A9A8E2_ARUDO</name>
<organism evidence="1">
    <name type="scientific">Arundo donax</name>
    <name type="common">Giant reed</name>
    <name type="synonym">Donax arundinaceus</name>
    <dbReference type="NCBI Taxonomy" id="35708"/>
    <lineage>
        <taxon>Eukaryota</taxon>
        <taxon>Viridiplantae</taxon>
        <taxon>Streptophyta</taxon>
        <taxon>Embryophyta</taxon>
        <taxon>Tracheophyta</taxon>
        <taxon>Spermatophyta</taxon>
        <taxon>Magnoliopsida</taxon>
        <taxon>Liliopsida</taxon>
        <taxon>Poales</taxon>
        <taxon>Poaceae</taxon>
        <taxon>PACMAD clade</taxon>
        <taxon>Arundinoideae</taxon>
        <taxon>Arundineae</taxon>
        <taxon>Arundo</taxon>
    </lineage>
</organism>
<dbReference type="EMBL" id="GBRH01250539">
    <property type="protein sequence ID" value="JAD47356.1"/>
    <property type="molecule type" value="Transcribed_RNA"/>
</dbReference>
<accession>A0A0A9A8E2</accession>
<reference evidence="1" key="1">
    <citation type="submission" date="2014-09" db="EMBL/GenBank/DDBJ databases">
        <authorList>
            <person name="Magalhaes I.L.F."/>
            <person name="Oliveira U."/>
            <person name="Santos F.R."/>
            <person name="Vidigal T.H.D.A."/>
            <person name="Brescovit A.D."/>
            <person name="Santos A.J."/>
        </authorList>
    </citation>
    <scope>NUCLEOTIDE SEQUENCE</scope>
    <source>
        <tissue evidence="1">Shoot tissue taken approximately 20 cm above the soil surface</tissue>
    </source>
</reference>